<proteinExistence type="predicted"/>
<accession>A0A8S9N3E9</accession>
<organism evidence="1 2">
    <name type="scientific">Brassica cretica</name>
    <name type="common">Mustard</name>
    <dbReference type="NCBI Taxonomy" id="69181"/>
    <lineage>
        <taxon>Eukaryota</taxon>
        <taxon>Viridiplantae</taxon>
        <taxon>Streptophyta</taxon>
        <taxon>Embryophyta</taxon>
        <taxon>Tracheophyta</taxon>
        <taxon>Spermatophyta</taxon>
        <taxon>Magnoliopsida</taxon>
        <taxon>eudicotyledons</taxon>
        <taxon>Gunneridae</taxon>
        <taxon>Pentapetalae</taxon>
        <taxon>rosids</taxon>
        <taxon>malvids</taxon>
        <taxon>Brassicales</taxon>
        <taxon>Brassicaceae</taxon>
        <taxon>Brassiceae</taxon>
        <taxon>Brassica</taxon>
    </lineage>
</organism>
<dbReference type="EMBL" id="QGKX02002183">
    <property type="protein sequence ID" value="KAF3488222.1"/>
    <property type="molecule type" value="Genomic_DNA"/>
</dbReference>
<dbReference type="AlphaFoldDB" id="A0A8S9N3E9"/>
<evidence type="ECO:0000313" key="2">
    <source>
        <dbReference type="Proteomes" id="UP000712600"/>
    </source>
</evidence>
<gene>
    <name evidence="1" type="ORF">F2Q69_00053948</name>
</gene>
<protein>
    <submittedName>
        <fullName evidence="1">Uncharacterized protein</fullName>
    </submittedName>
</protein>
<comment type="caution">
    <text evidence="1">The sequence shown here is derived from an EMBL/GenBank/DDBJ whole genome shotgun (WGS) entry which is preliminary data.</text>
</comment>
<sequence>MSSDSSGWCLGSRRCRRELRSSSSVFGELRWILLPRWRALSLVCRQEMVLGSVLARASVVCSCEGWSSMASGLLLSVLLHFDSPLHGPHLCSPSEGLGLRCGVALHVSCMFVYVCSGDGFFQLRVLFFGSRRFKCRTWCSTSSLCSYLVSAIQKARHSFRMRVEVCSFWFCAHTSGGGWWFSSSVDSGTCKAA</sequence>
<name>A0A8S9N3E9_BRACR</name>
<reference evidence="1" key="1">
    <citation type="submission" date="2019-12" db="EMBL/GenBank/DDBJ databases">
        <title>Genome sequencing and annotation of Brassica cretica.</title>
        <authorList>
            <person name="Studholme D.J."/>
            <person name="Sarris P."/>
        </authorList>
    </citation>
    <scope>NUCLEOTIDE SEQUENCE</scope>
    <source>
        <strain evidence="1">PFS-109/04</strain>
        <tissue evidence="1">Leaf</tissue>
    </source>
</reference>
<evidence type="ECO:0000313" key="1">
    <source>
        <dbReference type="EMBL" id="KAF3488222.1"/>
    </source>
</evidence>
<dbReference type="Proteomes" id="UP000712600">
    <property type="component" value="Unassembled WGS sequence"/>
</dbReference>